<dbReference type="AlphaFoldDB" id="A0A518DJA5"/>
<dbReference type="Pfam" id="PF02687">
    <property type="entry name" value="FtsX"/>
    <property type="match status" value="1"/>
</dbReference>
<evidence type="ECO:0000256" key="1">
    <source>
        <dbReference type="ARBA" id="ARBA00004651"/>
    </source>
</evidence>
<dbReference type="Proteomes" id="UP000317429">
    <property type="component" value="Chromosome"/>
</dbReference>
<evidence type="ECO:0000256" key="3">
    <source>
        <dbReference type="ARBA" id="ARBA00022692"/>
    </source>
</evidence>
<protein>
    <submittedName>
        <fullName evidence="10">Macrolide export ATP-binding/permease protein MacB</fullName>
        <ecNumber evidence="10">3.6.3.-</ecNumber>
    </submittedName>
</protein>
<sequence length="375" mass="39470">MRFHRLIVANLLNRPLRTALTTLGVAIAVCAVVALVGVSGGFERSLRDAYESRGIDLLLFQKGQLQHISSALPEGLRDRVAALPGVAACEPMLIDVLALDASQLFGVQAQGWRPESFFMQQLELTAGRLPSGPGARQIVLGAELARGIGKGPGDTVELIEGEPFEVCGVYESANVFENGWIVLPIAALQELMLREGDVTGFAVIGQSHDRAALAELAGQIEGVDPRIKAAIARDFAENASELKIAGTLAWMTSSIAVVVGALAVLNTMLMSVFERTGELAVLRALGWRRGRVVALVLGEALAITLLGAVLGNLLGLGVVWLLSLTESGGRVVSGEVSPLVLVQGALVAVILGLLGGLYPAWRAACLEPTDGLRHD</sequence>
<keyword evidence="3 7" id="KW-0812">Transmembrane</keyword>
<dbReference type="EC" id="3.6.3.-" evidence="10"/>
<keyword evidence="4 7" id="KW-1133">Transmembrane helix</keyword>
<evidence type="ECO:0000259" key="8">
    <source>
        <dbReference type="Pfam" id="PF02687"/>
    </source>
</evidence>
<feature type="transmembrane region" description="Helical" evidence="7">
    <location>
        <begin position="248"/>
        <end position="272"/>
    </location>
</feature>
<evidence type="ECO:0000256" key="7">
    <source>
        <dbReference type="SAM" id="Phobius"/>
    </source>
</evidence>
<evidence type="ECO:0000256" key="6">
    <source>
        <dbReference type="ARBA" id="ARBA00038076"/>
    </source>
</evidence>
<evidence type="ECO:0000256" key="2">
    <source>
        <dbReference type="ARBA" id="ARBA00022475"/>
    </source>
</evidence>
<evidence type="ECO:0000256" key="5">
    <source>
        <dbReference type="ARBA" id="ARBA00023136"/>
    </source>
</evidence>
<reference evidence="10 11" key="1">
    <citation type="submission" date="2019-02" db="EMBL/GenBank/DDBJ databases">
        <title>Deep-cultivation of Planctomycetes and their phenomic and genomic characterization uncovers novel biology.</title>
        <authorList>
            <person name="Wiegand S."/>
            <person name="Jogler M."/>
            <person name="Boedeker C."/>
            <person name="Pinto D."/>
            <person name="Vollmers J."/>
            <person name="Rivas-Marin E."/>
            <person name="Kohn T."/>
            <person name="Peeters S.H."/>
            <person name="Heuer A."/>
            <person name="Rast P."/>
            <person name="Oberbeckmann S."/>
            <person name="Bunk B."/>
            <person name="Jeske O."/>
            <person name="Meyerdierks A."/>
            <person name="Storesund J.E."/>
            <person name="Kallscheuer N."/>
            <person name="Luecker S."/>
            <person name="Lage O.M."/>
            <person name="Pohl T."/>
            <person name="Merkel B.J."/>
            <person name="Hornburger P."/>
            <person name="Mueller R.-W."/>
            <person name="Bruemmer F."/>
            <person name="Labrenz M."/>
            <person name="Spormann A.M."/>
            <person name="Op den Camp H."/>
            <person name="Overmann J."/>
            <person name="Amann R."/>
            <person name="Jetten M.S.M."/>
            <person name="Mascher T."/>
            <person name="Medema M.H."/>
            <person name="Devos D.P."/>
            <person name="Kaster A.-K."/>
            <person name="Ovreas L."/>
            <person name="Rohde M."/>
            <person name="Galperin M.Y."/>
            <person name="Jogler C."/>
        </authorList>
    </citation>
    <scope>NUCLEOTIDE SEQUENCE [LARGE SCALE GENOMIC DNA]</scope>
    <source>
        <strain evidence="10 11">Pla175</strain>
    </source>
</reference>
<keyword evidence="2" id="KW-1003">Cell membrane</keyword>
<feature type="transmembrane region" description="Helical" evidence="7">
    <location>
        <begin position="340"/>
        <end position="361"/>
    </location>
</feature>
<feature type="domain" description="MacB-like periplasmic core" evidence="9">
    <location>
        <begin position="18"/>
        <end position="221"/>
    </location>
</feature>
<keyword evidence="5 7" id="KW-0472">Membrane</keyword>
<evidence type="ECO:0000256" key="4">
    <source>
        <dbReference type="ARBA" id="ARBA00022989"/>
    </source>
</evidence>
<feature type="transmembrane region" description="Helical" evidence="7">
    <location>
        <begin position="20"/>
        <end position="42"/>
    </location>
</feature>
<evidence type="ECO:0000313" key="10">
    <source>
        <dbReference type="EMBL" id="QDU91548.1"/>
    </source>
</evidence>
<keyword evidence="11" id="KW-1185">Reference proteome</keyword>
<dbReference type="OrthoDB" id="9775474at2"/>
<dbReference type="GO" id="GO:0005886">
    <property type="term" value="C:plasma membrane"/>
    <property type="evidence" value="ECO:0007669"/>
    <property type="project" value="UniProtKB-SubCell"/>
</dbReference>
<dbReference type="GO" id="GO:0016787">
    <property type="term" value="F:hydrolase activity"/>
    <property type="evidence" value="ECO:0007669"/>
    <property type="project" value="UniProtKB-KW"/>
</dbReference>
<dbReference type="PANTHER" id="PTHR30572:SF4">
    <property type="entry name" value="ABC TRANSPORTER PERMEASE YTRF"/>
    <property type="match status" value="1"/>
</dbReference>
<proteinExistence type="inferred from homology"/>
<accession>A0A518DJA5</accession>
<gene>
    <name evidence="10" type="primary">macB_6</name>
    <name evidence="10" type="ORF">Pla175_49770</name>
</gene>
<feature type="domain" description="ABC3 transporter permease C-terminal" evidence="8">
    <location>
        <begin position="252"/>
        <end position="365"/>
    </location>
</feature>
<dbReference type="EMBL" id="CP036291">
    <property type="protein sequence ID" value="QDU91548.1"/>
    <property type="molecule type" value="Genomic_DNA"/>
</dbReference>
<dbReference type="PANTHER" id="PTHR30572">
    <property type="entry name" value="MEMBRANE COMPONENT OF TRANSPORTER-RELATED"/>
    <property type="match status" value="1"/>
</dbReference>
<keyword evidence="10" id="KW-0067">ATP-binding</keyword>
<name>A0A518DJA5_9BACT</name>
<evidence type="ECO:0000313" key="11">
    <source>
        <dbReference type="Proteomes" id="UP000317429"/>
    </source>
</evidence>
<dbReference type="KEGG" id="pnd:Pla175_49770"/>
<dbReference type="Pfam" id="PF12704">
    <property type="entry name" value="MacB_PCD"/>
    <property type="match status" value="1"/>
</dbReference>
<comment type="similarity">
    <text evidence="6">Belongs to the ABC-4 integral membrane protein family.</text>
</comment>
<dbReference type="InterPro" id="IPR003838">
    <property type="entry name" value="ABC3_permease_C"/>
</dbReference>
<dbReference type="GO" id="GO:0022857">
    <property type="term" value="F:transmembrane transporter activity"/>
    <property type="evidence" value="ECO:0007669"/>
    <property type="project" value="TreeGrafter"/>
</dbReference>
<organism evidence="10 11">
    <name type="scientific">Pirellulimonas nuda</name>
    <dbReference type="NCBI Taxonomy" id="2528009"/>
    <lineage>
        <taxon>Bacteria</taxon>
        <taxon>Pseudomonadati</taxon>
        <taxon>Planctomycetota</taxon>
        <taxon>Planctomycetia</taxon>
        <taxon>Pirellulales</taxon>
        <taxon>Lacipirellulaceae</taxon>
        <taxon>Pirellulimonas</taxon>
    </lineage>
</organism>
<evidence type="ECO:0000259" key="9">
    <source>
        <dbReference type="Pfam" id="PF12704"/>
    </source>
</evidence>
<dbReference type="RefSeq" id="WP_145291719.1">
    <property type="nucleotide sequence ID" value="NZ_CP036291.1"/>
</dbReference>
<keyword evidence="10" id="KW-0547">Nucleotide-binding</keyword>
<dbReference type="InterPro" id="IPR025857">
    <property type="entry name" value="MacB_PCD"/>
</dbReference>
<feature type="transmembrane region" description="Helical" evidence="7">
    <location>
        <begin position="292"/>
        <end position="320"/>
    </location>
</feature>
<keyword evidence="10" id="KW-0378">Hydrolase</keyword>
<comment type="subcellular location">
    <subcellularLocation>
        <location evidence="1">Cell membrane</location>
        <topology evidence="1">Multi-pass membrane protein</topology>
    </subcellularLocation>
</comment>
<dbReference type="GO" id="GO:0005524">
    <property type="term" value="F:ATP binding"/>
    <property type="evidence" value="ECO:0007669"/>
    <property type="project" value="UniProtKB-KW"/>
</dbReference>
<dbReference type="InterPro" id="IPR050250">
    <property type="entry name" value="Macrolide_Exporter_MacB"/>
</dbReference>